<dbReference type="STRING" id="104421.E2B090"/>
<comment type="function">
    <text evidence="5">Involved in transvection phenomena (= synapsis-dependent gene expression), where the synaptic pairing of chromosomes carrying genes with which zeste interacts influences the expression of these genes. Zeste binds to DNA and stimulates transcription from a nearby promoter.</text>
</comment>
<reference evidence="7 8" key="1">
    <citation type="journal article" date="2010" name="Science">
        <title>Genomic comparison of the ants Camponotus floridanus and Harpegnathos saltator.</title>
        <authorList>
            <person name="Bonasio R."/>
            <person name="Zhang G."/>
            <person name="Ye C."/>
            <person name="Mutti N.S."/>
            <person name="Fang X."/>
            <person name="Qin N."/>
            <person name="Donahue G."/>
            <person name="Yang P."/>
            <person name="Li Q."/>
            <person name="Li C."/>
            <person name="Zhang P."/>
            <person name="Huang Z."/>
            <person name="Berger S.L."/>
            <person name="Reinberg D."/>
            <person name="Wang J."/>
            <person name="Liebig J."/>
        </authorList>
    </citation>
    <scope>NUCLEOTIDE SEQUENCE [LARGE SCALE GENOMIC DNA]</scope>
    <source>
        <strain evidence="8">C129</strain>
    </source>
</reference>
<dbReference type="Proteomes" id="UP000000311">
    <property type="component" value="Unassembled WGS sequence"/>
</dbReference>
<keyword evidence="3" id="KW-0805">Transcription regulation</keyword>
<feature type="domain" description="Myb/SANT-like DNA-binding" evidence="6">
    <location>
        <begin position="1"/>
        <end position="78"/>
    </location>
</feature>
<feature type="non-terminal residue" evidence="7">
    <location>
        <position position="1"/>
    </location>
</feature>
<organism evidence="8">
    <name type="scientific">Camponotus floridanus</name>
    <name type="common">Florida carpenter ant</name>
    <dbReference type="NCBI Taxonomy" id="104421"/>
    <lineage>
        <taxon>Eukaryota</taxon>
        <taxon>Metazoa</taxon>
        <taxon>Ecdysozoa</taxon>
        <taxon>Arthropoda</taxon>
        <taxon>Hexapoda</taxon>
        <taxon>Insecta</taxon>
        <taxon>Pterygota</taxon>
        <taxon>Neoptera</taxon>
        <taxon>Endopterygota</taxon>
        <taxon>Hymenoptera</taxon>
        <taxon>Apocrita</taxon>
        <taxon>Aculeata</taxon>
        <taxon>Formicoidea</taxon>
        <taxon>Formicidae</taxon>
        <taxon>Formicinae</taxon>
        <taxon>Camponotus</taxon>
    </lineage>
</organism>
<keyword evidence="4" id="KW-0804">Transcription</keyword>
<evidence type="ECO:0000256" key="4">
    <source>
        <dbReference type="ARBA" id="ARBA00023163"/>
    </source>
</evidence>
<keyword evidence="8" id="KW-1185">Reference proteome</keyword>
<sequence>RTKNFTEAEKMLLIELVQERRRILENKTTNNVSIKEKEDCWENLRMNFMSRSKGVIRTVQSLKTCWKIFKKGPKNNMLKRNRQFIK</sequence>
<dbReference type="EMBL" id="GL444442">
    <property type="protein sequence ID" value="EFN60899.1"/>
    <property type="molecule type" value="Genomic_DNA"/>
</dbReference>
<evidence type="ECO:0000256" key="5">
    <source>
        <dbReference type="ARBA" id="ARBA00025466"/>
    </source>
</evidence>
<evidence type="ECO:0000256" key="2">
    <source>
        <dbReference type="ARBA" id="ARBA00016807"/>
    </source>
</evidence>
<name>E2B090_CAMFO</name>
<evidence type="ECO:0000256" key="3">
    <source>
        <dbReference type="ARBA" id="ARBA00023015"/>
    </source>
</evidence>
<accession>E2B090</accession>
<dbReference type="Pfam" id="PF13873">
    <property type="entry name" value="Myb_DNA-bind_5"/>
    <property type="match status" value="1"/>
</dbReference>
<feature type="non-terminal residue" evidence="7">
    <location>
        <position position="86"/>
    </location>
</feature>
<dbReference type="InterPro" id="IPR028002">
    <property type="entry name" value="Myb_DNA-bind_5"/>
</dbReference>
<gene>
    <name evidence="7" type="ORF">EAG_00444</name>
</gene>
<evidence type="ECO:0000259" key="6">
    <source>
        <dbReference type="Pfam" id="PF13873"/>
    </source>
</evidence>
<comment type="subunit">
    <text evidence="1">Self-associates forming complexes of several hundred monomers.</text>
</comment>
<dbReference type="AlphaFoldDB" id="E2B090"/>
<evidence type="ECO:0000256" key="1">
    <source>
        <dbReference type="ARBA" id="ARBA00011764"/>
    </source>
</evidence>
<evidence type="ECO:0000313" key="8">
    <source>
        <dbReference type="Proteomes" id="UP000000311"/>
    </source>
</evidence>
<evidence type="ECO:0000313" key="7">
    <source>
        <dbReference type="EMBL" id="EFN60899.1"/>
    </source>
</evidence>
<protein>
    <recommendedName>
        <fullName evidence="2">Regulatory protein zeste</fullName>
    </recommendedName>
</protein>
<proteinExistence type="predicted"/>
<dbReference type="InParanoid" id="E2B090"/>